<feature type="compositionally biased region" description="Low complexity" evidence="1">
    <location>
        <begin position="181"/>
        <end position="193"/>
    </location>
</feature>
<dbReference type="GO" id="GO:0016740">
    <property type="term" value="F:transferase activity"/>
    <property type="evidence" value="ECO:0007669"/>
    <property type="project" value="InterPro"/>
</dbReference>
<feature type="region of interest" description="Disordered" evidence="1">
    <location>
        <begin position="174"/>
        <end position="312"/>
    </location>
</feature>
<dbReference type="InterPro" id="IPR037064">
    <property type="entry name" value="Formiminotransferase_N_sf"/>
</dbReference>
<evidence type="ECO:0007829" key="5">
    <source>
        <dbReference type="PeptideAtlas" id="A0A0P0WRU8"/>
    </source>
</evidence>
<sequence>MMTSTTMARPTTLLACCKLYISESRNDAALRAIEQAARGGGGGAVVVNRFTDDAYNRVGYTLVAPLTPSPAPPPLRHAVLGMVRAALEAIDFGAHAGTHPRLGAVDHICFHPLAHASLRHVADLAGAVAADIGDELQGWCCSPLLFSSIFTSRNNLMASSPLPRPQCRRFCTARRTGRGGRWPPSGGSSATSSPTPPATNGGERRRRTPCPSPLTPGRRGRRDPRAWWSSAPPAGSTTTTCPSTPATWRRRGGSPAPSASAAAGSRPCRRWGSRTAAASWRSPATCSTRRGSGPSRCRAWWSGSPPARASPSARDISLIFPRIKSSTYTSDQQPTLRVNCSASEK</sequence>
<dbReference type="PaxDb" id="39947-A0A0P0WRU8"/>
<dbReference type="PANTHER" id="PTHR12234">
    <property type="entry name" value="FORMIMINOTRANSFERASE-CYCLODEAMINASE"/>
    <property type="match status" value="1"/>
</dbReference>
<evidence type="ECO:0000313" key="4">
    <source>
        <dbReference type="Proteomes" id="UP000059680"/>
    </source>
</evidence>
<name>A0A0P0WRU8_ORYSJ</name>
<evidence type="ECO:0007829" key="6">
    <source>
        <dbReference type="ProteomicsDB" id="A0A0P0WRU8"/>
    </source>
</evidence>
<protein>
    <submittedName>
        <fullName evidence="3">Os06g0128000 protein</fullName>
    </submittedName>
</protein>
<accession>A0A0P0WRU8</accession>
<feature type="domain" description="Formiminotransferase N-terminal subdomain" evidence="2">
    <location>
        <begin position="13"/>
        <end position="179"/>
    </location>
</feature>
<dbReference type="Gramene" id="Os06t0128000-00">
    <property type="protein sequence ID" value="Os06t0128000-00"/>
    <property type="gene ID" value="Os06g0128000"/>
</dbReference>
<dbReference type="Pfam" id="PF07837">
    <property type="entry name" value="FTCD_N"/>
    <property type="match status" value="1"/>
</dbReference>
<dbReference type="InParanoid" id="A0A0P0WRU8"/>
<evidence type="ECO:0000313" key="3">
    <source>
        <dbReference type="EMBL" id="BAS95943.1"/>
    </source>
</evidence>
<dbReference type="GO" id="GO:0005542">
    <property type="term" value="F:folic acid binding"/>
    <property type="evidence" value="ECO:0007669"/>
    <property type="project" value="InterPro"/>
</dbReference>
<dbReference type="SMART" id="SM01222">
    <property type="entry name" value="FTCD_N"/>
    <property type="match status" value="1"/>
</dbReference>
<evidence type="ECO:0000256" key="1">
    <source>
        <dbReference type="SAM" id="MobiDB-lite"/>
    </source>
</evidence>
<reference evidence="4" key="1">
    <citation type="journal article" date="2005" name="Nature">
        <title>The map-based sequence of the rice genome.</title>
        <authorList>
            <consortium name="International rice genome sequencing project (IRGSP)"/>
            <person name="Matsumoto T."/>
            <person name="Wu J."/>
            <person name="Kanamori H."/>
            <person name="Katayose Y."/>
            <person name="Fujisawa M."/>
            <person name="Namiki N."/>
            <person name="Mizuno H."/>
            <person name="Yamamoto K."/>
            <person name="Antonio B.A."/>
            <person name="Baba T."/>
            <person name="Sakata K."/>
            <person name="Nagamura Y."/>
            <person name="Aoki H."/>
            <person name="Arikawa K."/>
            <person name="Arita K."/>
            <person name="Bito T."/>
            <person name="Chiden Y."/>
            <person name="Fujitsuka N."/>
            <person name="Fukunaka R."/>
            <person name="Hamada M."/>
            <person name="Harada C."/>
            <person name="Hayashi A."/>
            <person name="Hijishita S."/>
            <person name="Honda M."/>
            <person name="Hosokawa S."/>
            <person name="Ichikawa Y."/>
            <person name="Idonuma A."/>
            <person name="Iijima M."/>
            <person name="Ikeda M."/>
            <person name="Ikeno M."/>
            <person name="Ito K."/>
            <person name="Ito S."/>
            <person name="Ito T."/>
            <person name="Ito Y."/>
            <person name="Ito Y."/>
            <person name="Iwabuchi A."/>
            <person name="Kamiya K."/>
            <person name="Karasawa W."/>
            <person name="Kurita K."/>
            <person name="Katagiri S."/>
            <person name="Kikuta A."/>
            <person name="Kobayashi H."/>
            <person name="Kobayashi N."/>
            <person name="Machita K."/>
            <person name="Maehara T."/>
            <person name="Masukawa M."/>
            <person name="Mizubayashi T."/>
            <person name="Mukai Y."/>
            <person name="Nagasaki H."/>
            <person name="Nagata Y."/>
            <person name="Naito S."/>
            <person name="Nakashima M."/>
            <person name="Nakama Y."/>
            <person name="Nakamichi Y."/>
            <person name="Nakamura M."/>
            <person name="Meguro A."/>
            <person name="Negishi M."/>
            <person name="Ohta I."/>
            <person name="Ohta T."/>
            <person name="Okamoto M."/>
            <person name="Ono N."/>
            <person name="Saji S."/>
            <person name="Sakaguchi M."/>
            <person name="Sakai K."/>
            <person name="Shibata M."/>
            <person name="Shimokawa T."/>
            <person name="Song J."/>
            <person name="Takazaki Y."/>
            <person name="Terasawa K."/>
            <person name="Tsugane M."/>
            <person name="Tsuji K."/>
            <person name="Ueda S."/>
            <person name="Waki K."/>
            <person name="Yamagata H."/>
            <person name="Yamamoto M."/>
            <person name="Yamamoto S."/>
            <person name="Yamane H."/>
            <person name="Yoshiki S."/>
            <person name="Yoshihara R."/>
            <person name="Yukawa K."/>
            <person name="Zhong H."/>
            <person name="Yano M."/>
            <person name="Yuan Q."/>
            <person name="Ouyang S."/>
            <person name="Liu J."/>
            <person name="Jones K.M."/>
            <person name="Gansberger K."/>
            <person name="Moffat K."/>
            <person name="Hill J."/>
            <person name="Bera J."/>
            <person name="Fadrosh D."/>
            <person name="Jin S."/>
            <person name="Johri S."/>
            <person name="Kim M."/>
            <person name="Overton L."/>
            <person name="Reardon M."/>
            <person name="Tsitrin T."/>
            <person name="Vuong H."/>
            <person name="Weaver B."/>
            <person name="Ciecko A."/>
            <person name="Tallon L."/>
            <person name="Jackson J."/>
            <person name="Pai G."/>
            <person name="Aken S.V."/>
            <person name="Utterback T."/>
            <person name="Reidmuller S."/>
            <person name="Feldblyum T."/>
            <person name="Hsiao J."/>
            <person name="Zismann V."/>
            <person name="Iobst S."/>
            <person name="de Vazeille A.R."/>
            <person name="Buell C.R."/>
            <person name="Ying K."/>
            <person name="Li Y."/>
            <person name="Lu T."/>
            <person name="Huang Y."/>
            <person name="Zhao Q."/>
            <person name="Feng Q."/>
            <person name="Zhang L."/>
            <person name="Zhu J."/>
            <person name="Weng Q."/>
            <person name="Mu J."/>
            <person name="Lu Y."/>
            <person name="Fan D."/>
            <person name="Liu Y."/>
            <person name="Guan J."/>
            <person name="Zhang Y."/>
            <person name="Yu S."/>
            <person name="Liu X."/>
            <person name="Zhang Y."/>
            <person name="Hong G."/>
            <person name="Han B."/>
            <person name="Choisne N."/>
            <person name="Demange N."/>
            <person name="Orjeda G."/>
            <person name="Samain S."/>
            <person name="Cattolico L."/>
            <person name="Pelletier E."/>
            <person name="Couloux A."/>
            <person name="Segurens B."/>
            <person name="Wincker P."/>
            <person name="D'Hont A."/>
            <person name="Scarpelli C."/>
            <person name="Weissenbach J."/>
            <person name="Salanoubat M."/>
            <person name="Quetier F."/>
            <person name="Yu Y."/>
            <person name="Kim H.R."/>
            <person name="Rambo T."/>
            <person name="Currie J."/>
            <person name="Collura K."/>
            <person name="Luo M."/>
            <person name="Yang T."/>
            <person name="Ammiraju J.S.S."/>
            <person name="Engler F."/>
            <person name="Soderlund C."/>
            <person name="Wing R.A."/>
            <person name="Palmer L.E."/>
            <person name="de la Bastide M."/>
            <person name="Spiegel L."/>
            <person name="Nascimento L."/>
            <person name="Zutavern T."/>
            <person name="O'Shaughnessy A."/>
            <person name="Dike S."/>
            <person name="Dedhia N."/>
            <person name="Preston R."/>
            <person name="Balija V."/>
            <person name="McCombie W.R."/>
            <person name="Chow T."/>
            <person name="Chen H."/>
            <person name="Chung M."/>
            <person name="Chen C."/>
            <person name="Shaw J."/>
            <person name="Wu H."/>
            <person name="Hsiao K."/>
            <person name="Chao Y."/>
            <person name="Chu M."/>
            <person name="Cheng C."/>
            <person name="Hour A."/>
            <person name="Lee P."/>
            <person name="Lin S."/>
            <person name="Lin Y."/>
            <person name="Liou J."/>
            <person name="Liu S."/>
            <person name="Hsing Y."/>
            <person name="Raghuvanshi S."/>
            <person name="Mohanty A."/>
            <person name="Bharti A.K."/>
            <person name="Gaur A."/>
            <person name="Gupta V."/>
            <person name="Kumar D."/>
            <person name="Ravi V."/>
            <person name="Vij S."/>
            <person name="Kapur A."/>
            <person name="Khurana P."/>
            <person name="Khurana P."/>
            <person name="Khurana J.P."/>
            <person name="Tyagi A.K."/>
            <person name="Gaikwad K."/>
            <person name="Singh A."/>
            <person name="Dalal V."/>
            <person name="Srivastava S."/>
            <person name="Dixit A."/>
            <person name="Pal A.K."/>
            <person name="Ghazi I.A."/>
            <person name="Yadav M."/>
            <person name="Pandit A."/>
            <person name="Bhargava A."/>
            <person name="Sureshbabu K."/>
            <person name="Batra K."/>
            <person name="Sharma T.R."/>
            <person name="Mohapatra T."/>
            <person name="Singh N.K."/>
            <person name="Messing J."/>
            <person name="Nelson A.B."/>
            <person name="Fuks G."/>
            <person name="Kavchok S."/>
            <person name="Keizer G."/>
            <person name="Linton E."/>
            <person name="Llaca V."/>
            <person name="Song R."/>
            <person name="Tanyolac B."/>
            <person name="Young S."/>
            <person name="Ho-Il K."/>
            <person name="Hahn J.H."/>
            <person name="Sangsakoo G."/>
            <person name="Vanavichit A."/>
            <person name="de Mattos Luiz.A.T."/>
            <person name="Zimmer P.D."/>
            <person name="Malone G."/>
            <person name="Dellagostin O."/>
            <person name="de Oliveira A.C."/>
            <person name="Bevan M."/>
            <person name="Bancroft I."/>
            <person name="Minx P."/>
            <person name="Cordum H."/>
            <person name="Wilson R."/>
            <person name="Cheng Z."/>
            <person name="Jin W."/>
            <person name="Jiang J."/>
            <person name="Leong S.A."/>
            <person name="Iwama H."/>
            <person name="Gojobori T."/>
            <person name="Itoh T."/>
            <person name="Niimura Y."/>
            <person name="Fujii Y."/>
            <person name="Habara T."/>
            <person name="Sakai H."/>
            <person name="Sato Y."/>
            <person name="Wilson G."/>
            <person name="Kumar K."/>
            <person name="McCouch S."/>
            <person name="Juretic N."/>
            <person name="Hoen D."/>
            <person name="Wright S."/>
            <person name="Bruskiewich R."/>
            <person name="Bureau T."/>
            <person name="Miyao A."/>
            <person name="Hirochika H."/>
            <person name="Nishikawa T."/>
            <person name="Kadowaki K."/>
            <person name="Sugiura M."/>
            <person name="Burr B."/>
            <person name="Sasaki T."/>
        </authorList>
    </citation>
    <scope>NUCLEOTIDE SEQUENCE [LARGE SCALE GENOMIC DNA]</scope>
    <source>
        <strain evidence="4">cv. Nipponbare</strain>
    </source>
</reference>
<feature type="compositionally biased region" description="Low complexity" evidence="1">
    <location>
        <begin position="229"/>
        <end position="266"/>
    </location>
</feature>
<keyword evidence="4" id="KW-1185">Reference proteome</keyword>
<dbReference type="Proteomes" id="UP000059680">
    <property type="component" value="Chromosome 6"/>
</dbReference>
<dbReference type="SMR" id="A0A0P0WRU8"/>
<dbReference type="InterPro" id="IPR012886">
    <property type="entry name" value="Formiminotransferase_N"/>
</dbReference>
<proteinExistence type="evidence at protein level"/>
<dbReference type="EMBL" id="AP014962">
    <property type="protein sequence ID" value="BAS95943.1"/>
    <property type="molecule type" value="Genomic_DNA"/>
</dbReference>
<dbReference type="Gene3D" id="3.30.990.10">
    <property type="entry name" value="Formiminotransferase, N-terminal subdomain"/>
    <property type="match status" value="1"/>
</dbReference>
<dbReference type="STRING" id="39947.A0A0P0WRU8"/>
<dbReference type="InterPro" id="IPR051623">
    <property type="entry name" value="FTCD"/>
</dbReference>
<reference evidence="3 4" key="2">
    <citation type="journal article" date="2013" name="Plant Cell Physiol.">
        <title>Rice Annotation Project Database (RAP-DB): an integrative and interactive database for rice genomics.</title>
        <authorList>
            <person name="Sakai H."/>
            <person name="Lee S.S."/>
            <person name="Tanaka T."/>
            <person name="Numa H."/>
            <person name="Kim J."/>
            <person name="Kawahara Y."/>
            <person name="Wakimoto H."/>
            <person name="Yang C.C."/>
            <person name="Iwamoto M."/>
            <person name="Abe T."/>
            <person name="Yamada Y."/>
            <person name="Muto A."/>
            <person name="Inokuchi H."/>
            <person name="Ikemura T."/>
            <person name="Matsumoto T."/>
            <person name="Sasaki T."/>
            <person name="Itoh T."/>
        </authorList>
    </citation>
    <scope>NUCLEOTIDE SEQUENCE [LARGE SCALE GENOMIC DNA]</scope>
    <source>
        <strain evidence="4">cv. Nipponbare</strain>
    </source>
</reference>
<reference evidence="3 4" key="3">
    <citation type="journal article" date="2013" name="Rice">
        <title>Improvement of the Oryza sativa Nipponbare reference genome using next generation sequence and optical map data.</title>
        <authorList>
            <person name="Kawahara Y."/>
            <person name="de la Bastide M."/>
            <person name="Hamilton J.P."/>
            <person name="Kanamori H."/>
            <person name="McCombie W.R."/>
            <person name="Ouyang S."/>
            <person name="Schwartz D.C."/>
            <person name="Tanaka T."/>
            <person name="Wu J."/>
            <person name="Zhou S."/>
            <person name="Childs K.L."/>
            <person name="Davidson R.M."/>
            <person name="Lin H."/>
            <person name="Quesada-Ocampo L."/>
            <person name="Vaillancourt B."/>
            <person name="Sakai H."/>
            <person name="Lee S.S."/>
            <person name="Kim J."/>
            <person name="Numa H."/>
            <person name="Itoh T."/>
            <person name="Buell C.R."/>
            <person name="Matsumoto T."/>
        </authorList>
    </citation>
    <scope>NUCLEOTIDE SEQUENCE [LARGE SCALE GENOMIC DNA]</scope>
    <source>
        <strain evidence="4">cv. Nipponbare</strain>
    </source>
</reference>
<evidence type="ECO:0000259" key="2">
    <source>
        <dbReference type="SMART" id="SM01222"/>
    </source>
</evidence>
<dbReference type="AlphaFoldDB" id="A0A0P0WRU8"/>
<dbReference type="eggNOG" id="ENOG502QS19">
    <property type="taxonomic scope" value="Eukaryota"/>
</dbReference>
<dbReference type="SUPFAM" id="SSF55116">
    <property type="entry name" value="Formiminotransferase domain of formiminotransferase-cyclodeaminase"/>
    <property type="match status" value="1"/>
</dbReference>
<gene>
    <name evidence="3" type="ordered locus">Os06g0128000</name>
    <name evidence="3" type="ORF">OSNPB_060128000</name>
</gene>
<organism evidence="3 4">
    <name type="scientific">Oryza sativa subsp. japonica</name>
    <name type="common">Rice</name>
    <dbReference type="NCBI Taxonomy" id="39947"/>
    <lineage>
        <taxon>Eukaryota</taxon>
        <taxon>Viridiplantae</taxon>
        <taxon>Streptophyta</taxon>
        <taxon>Embryophyta</taxon>
        <taxon>Tracheophyta</taxon>
        <taxon>Spermatophyta</taxon>
        <taxon>Magnoliopsida</taxon>
        <taxon>Liliopsida</taxon>
        <taxon>Poales</taxon>
        <taxon>Poaceae</taxon>
        <taxon>BOP clade</taxon>
        <taxon>Oryzoideae</taxon>
        <taxon>Oryzeae</taxon>
        <taxon>Oryzinae</taxon>
        <taxon>Oryza</taxon>
        <taxon>Oryza sativa</taxon>
    </lineage>
</organism>
<keyword evidence="5 6" id="KW-1267">Proteomics identification</keyword>
<dbReference type="PANTHER" id="PTHR12234:SF1">
    <property type="entry name" value="FORMIMINOTRANSFERASE N-TERMINAL SUBDOMAIN-CONTAINING PROTEIN"/>
    <property type="match status" value="1"/>
</dbReference>
<dbReference type="InterPro" id="IPR022384">
    <property type="entry name" value="FormiminoTrfase_cat_dom_sf"/>
</dbReference>